<dbReference type="InParanoid" id="E9I2E7"/>
<name>E9I2E7_DAPPU</name>
<evidence type="ECO:0000313" key="2">
    <source>
        <dbReference type="Proteomes" id="UP000000305"/>
    </source>
</evidence>
<dbReference type="KEGG" id="dpx:DAPPUDRAFT_120887"/>
<evidence type="ECO:0000313" key="1">
    <source>
        <dbReference type="EMBL" id="EFX61834.1"/>
    </source>
</evidence>
<accession>E9I2E7</accession>
<proteinExistence type="predicted"/>
<evidence type="ECO:0008006" key="3">
    <source>
        <dbReference type="Google" id="ProtNLM"/>
    </source>
</evidence>
<feature type="non-terminal residue" evidence="1">
    <location>
        <position position="205"/>
    </location>
</feature>
<keyword evidence="2" id="KW-1185">Reference proteome</keyword>
<reference evidence="1 2" key="1">
    <citation type="journal article" date="2011" name="Science">
        <title>The ecoresponsive genome of Daphnia pulex.</title>
        <authorList>
            <person name="Colbourne J.K."/>
            <person name="Pfrender M.E."/>
            <person name="Gilbert D."/>
            <person name="Thomas W.K."/>
            <person name="Tucker A."/>
            <person name="Oakley T.H."/>
            <person name="Tokishita S."/>
            <person name="Aerts A."/>
            <person name="Arnold G.J."/>
            <person name="Basu M.K."/>
            <person name="Bauer D.J."/>
            <person name="Caceres C.E."/>
            <person name="Carmel L."/>
            <person name="Casola C."/>
            <person name="Choi J.H."/>
            <person name="Detter J.C."/>
            <person name="Dong Q."/>
            <person name="Dusheyko S."/>
            <person name="Eads B.D."/>
            <person name="Frohlich T."/>
            <person name="Geiler-Samerotte K.A."/>
            <person name="Gerlach D."/>
            <person name="Hatcher P."/>
            <person name="Jogdeo S."/>
            <person name="Krijgsveld J."/>
            <person name="Kriventseva E.V."/>
            <person name="Kultz D."/>
            <person name="Laforsch C."/>
            <person name="Lindquist E."/>
            <person name="Lopez J."/>
            <person name="Manak J.R."/>
            <person name="Muller J."/>
            <person name="Pangilinan J."/>
            <person name="Patwardhan R.P."/>
            <person name="Pitluck S."/>
            <person name="Pritham E.J."/>
            <person name="Rechtsteiner A."/>
            <person name="Rho M."/>
            <person name="Rogozin I.B."/>
            <person name="Sakarya O."/>
            <person name="Salamov A."/>
            <person name="Schaack S."/>
            <person name="Shapiro H."/>
            <person name="Shiga Y."/>
            <person name="Skalitzky C."/>
            <person name="Smith Z."/>
            <person name="Souvorov A."/>
            <person name="Sung W."/>
            <person name="Tang Z."/>
            <person name="Tsuchiya D."/>
            <person name="Tu H."/>
            <person name="Vos H."/>
            <person name="Wang M."/>
            <person name="Wolf Y.I."/>
            <person name="Yamagata H."/>
            <person name="Yamada T."/>
            <person name="Ye Y."/>
            <person name="Shaw J.R."/>
            <person name="Andrews J."/>
            <person name="Crease T.J."/>
            <person name="Tang H."/>
            <person name="Lucas S.M."/>
            <person name="Robertson H.M."/>
            <person name="Bork P."/>
            <person name="Koonin E.V."/>
            <person name="Zdobnov E.M."/>
            <person name="Grigoriev I.V."/>
            <person name="Lynch M."/>
            <person name="Boore J.L."/>
        </authorList>
    </citation>
    <scope>NUCLEOTIDE SEQUENCE [LARGE SCALE GENOMIC DNA]</scope>
</reference>
<protein>
    <recommendedName>
        <fullName evidence="3">HNH domain-containing protein</fullName>
    </recommendedName>
</protein>
<sequence>MADLLTNATTSAAGTGASHSGPCTVFVRGTIASGATVTIEVADEDVSASYVKADESIMRESRFAAKGCCALNAYGTYYWYERYGGDDAVKLCKCGAIVGRRCEKCYPQKHDRTTKQRGYDNKHRVASERYRVEHPLCERCVMIGGVEQANVTEHMHHIVKVSDAEQLRMRSDNWLGVCVDCHETLENDVAQGMKVKQWSLANYEQ</sequence>
<gene>
    <name evidence="1" type="ORF">DAPPUDRAFT_120887</name>
</gene>
<dbReference type="Proteomes" id="UP000000305">
    <property type="component" value="Unassembled WGS sequence"/>
</dbReference>
<dbReference type="AlphaFoldDB" id="E9I2E7"/>
<dbReference type="HOGENOM" id="CLU_1340481_0_0_1"/>
<organism evidence="1 2">
    <name type="scientific">Daphnia pulex</name>
    <name type="common">Water flea</name>
    <dbReference type="NCBI Taxonomy" id="6669"/>
    <lineage>
        <taxon>Eukaryota</taxon>
        <taxon>Metazoa</taxon>
        <taxon>Ecdysozoa</taxon>
        <taxon>Arthropoda</taxon>
        <taxon>Crustacea</taxon>
        <taxon>Branchiopoda</taxon>
        <taxon>Diplostraca</taxon>
        <taxon>Cladocera</taxon>
        <taxon>Anomopoda</taxon>
        <taxon>Daphniidae</taxon>
        <taxon>Daphnia</taxon>
    </lineage>
</organism>
<dbReference type="EMBL" id="GL734072">
    <property type="protein sequence ID" value="EFX61834.1"/>
    <property type="molecule type" value="Genomic_DNA"/>
</dbReference>